<reference evidence="2 3" key="1">
    <citation type="submission" date="2014-04" db="EMBL/GenBank/DDBJ databases">
        <title>Evolutionary Origins and Diversification of the Mycorrhizal Mutualists.</title>
        <authorList>
            <consortium name="DOE Joint Genome Institute"/>
            <consortium name="Mycorrhizal Genomics Consortium"/>
            <person name="Kohler A."/>
            <person name="Kuo A."/>
            <person name="Nagy L.G."/>
            <person name="Floudas D."/>
            <person name="Copeland A."/>
            <person name="Barry K.W."/>
            <person name="Cichocki N."/>
            <person name="Veneault-Fourrey C."/>
            <person name="LaButti K."/>
            <person name="Lindquist E.A."/>
            <person name="Lipzen A."/>
            <person name="Lundell T."/>
            <person name="Morin E."/>
            <person name="Murat C."/>
            <person name="Riley R."/>
            <person name="Ohm R."/>
            <person name="Sun H."/>
            <person name="Tunlid A."/>
            <person name="Henrissat B."/>
            <person name="Grigoriev I.V."/>
            <person name="Hibbett D.S."/>
            <person name="Martin F."/>
        </authorList>
    </citation>
    <scope>NUCLEOTIDE SEQUENCE [LARGE SCALE GENOMIC DNA]</scope>
    <source>
        <strain evidence="2 3">Koide BX008</strain>
    </source>
</reference>
<dbReference type="AlphaFoldDB" id="A0A0C2W6U8"/>
<dbReference type="OrthoDB" id="19657at2759"/>
<sequence length="150" mass="16734">MKQSTTTNLTFTPEVDKKAGIALAMVYPVKWMKEKAAKMILNDGQNLKLKSRFVQLFPSPTSTAGIRAPRLRHAQATIHGSFSQMAAGLTHAVQPERLRHSFQSIQKAAIVTGDEDNLIHFSNAYRLKEAMSEAELVQFCIRCQCRNSGE</sequence>
<organism evidence="2 3">
    <name type="scientific">Amanita muscaria (strain Koide BX008)</name>
    <dbReference type="NCBI Taxonomy" id="946122"/>
    <lineage>
        <taxon>Eukaryota</taxon>
        <taxon>Fungi</taxon>
        <taxon>Dikarya</taxon>
        <taxon>Basidiomycota</taxon>
        <taxon>Agaricomycotina</taxon>
        <taxon>Agaricomycetes</taxon>
        <taxon>Agaricomycetidae</taxon>
        <taxon>Agaricales</taxon>
        <taxon>Pluteineae</taxon>
        <taxon>Amanitaceae</taxon>
        <taxon>Amanita</taxon>
    </lineage>
</organism>
<evidence type="ECO:0000313" key="2">
    <source>
        <dbReference type="EMBL" id="KIL56872.1"/>
    </source>
</evidence>
<dbReference type="EMBL" id="KN818394">
    <property type="protein sequence ID" value="KIL56872.1"/>
    <property type="molecule type" value="Genomic_DNA"/>
</dbReference>
<dbReference type="STRING" id="946122.A0A0C2W6U8"/>
<gene>
    <name evidence="2" type="ORF">M378DRAFT_435659</name>
    <name evidence="1" type="ORF">M378DRAFT_584853</name>
</gene>
<evidence type="ECO:0000313" key="1">
    <source>
        <dbReference type="EMBL" id="KIL55554.1"/>
    </source>
</evidence>
<evidence type="ECO:0000313" key="3">
    <source>
        <dbReference type="Proteomes" id="UP000054549"/>
    </source>
</evidence>
<name>A0A0C2W6U8_AMAMK</name>
<protein>
    <submittedName>
        <fullName evidence="2">Uncharacterized protein</fullName>
    </submittedName>
</protein>
<dbReference type="Proteomes" id="UP000054549">
    <property type="component" value="Unassembled WGS sequence"/>
</dbReference>
<keyword evidence="3" id="KW-1185">Reference proteome</keyword>
<dbReference type="HOGENOM" id="CLU_1740030_0_0_1"/>
<accession>A0A0C2W6U8</accession>
<dbReference type="EMBL" id="KN818500">
    <property type="protein sequence ID" value="KIL55554.1"/>
    <property type="molecule type" value="Genomic_DNA"/>
</dbReference>
<proteinExistence type="predicted"/>